<dbReference type="PANTHER" id="PTHR13799:SF14">
    <property type="entry name" value="GTP CYCLOHYDROLASE 1 TYPE 2 HOMOLOG"/>
    <property type="match status" value="1"/>
</dbReference>
<gene>
    <name evidence="5" type="ORF">Z955_09165</name>
</gene>
<dbReference type="AlphaFoldDB" id="A0A0A0IEM9"/>
<name>A0A0A0IEM9_CLOBO</name>
<feature type="binding site" evidence="4">
    <location>
        <position position="230"/>
    </location>
    <ligand>
        <name>a divalent metal cation</name>
        <dbReference type="ChEBI" id="CHEBI:60240"/>
        <label>1</label>
    </ligand>
</feature>
<feature type="binding site" evidence="4">
    <location>
        <position position="234"/>
    </location>
    <ligand>
        <name>a divalent metal cation</name>
        <dbReference type="ChEBI" id="CHEBI:60240"/>
        <label>1</label>
    </ligand>
</feature>
<dbReference type="RefSeq" id="WP_039258034.1">
    <property type="nucleotide sequence ID" value="NZ_JDRY01000040.1"/>
</dbReference>
<accession>A0A0A0IEM9</accession>
<protein>
    <recommendedName>
        <fullName evidence="2">GTP cyclohydrolase 1 type 2 homolog</fullName>
    </recommendedName>
</protein>
<comment type="similarity">
    <text evidence="1">Belongs to the GTP cyclohydrolase I type 2/NIF3 family.</text>
</comment>
<dbReference type="NCBIfam" id="TIGR00486">
    <property type="entry name" value="YbgI_SA1388"/>
    <property type="match status" value="1"/>
</dbReference>
<organism evidence="5 6">
    <name type="scientific">Clostridium botulinum C/D str. DC5</name>
    <dbReference type="NCBI Taxonomy" id="1443128"/>
    <lineage>
        <taxon>Bacteria</taxon>
        <taxon>Bacillati</taxon>
        <taxon>Bacillota</taxon>
        <taxon>Clostridia</taxon>
        <taxon>Eubacteriales</taxon>
        <taxon>Clostridiaceae</taxon>
        <taxon>Clostridium</taxon>
    </lineage>
</organism>
<dbReference type="Proteomes" id="UP000030014">
    <property type="component" value="Unassembled WGS sequence"/>
</dbReference>
<feature type="binding site" evidence="4">
    <location>
        <position position="67"/>
    </location>
    <ligand>
        <name>a divalent metal cation</name>
        <dbReference type="ChEBI" id="CHEBI:60240"/>
        <label>1</label>
    </ligand>
</feature>
<dbReference type="InterPro" id="IPR002678">
    <property type="entry name" value="DUF34/NIF3"/>
</dbReference>
<dbReference type="GO" id="GO:0005737">
    <property type="term" value="C:cytoplasm"/>
    <property type="evidence" value="ECO:0007669"/>
    <property type="project" value="TreeGrafter"/>
</dbReference>
<dbReference type="EMBL" id="JDRY01000040">
    <property type="protein sequence ID" value="KGM98978.1"/>
    <property type="molecule type" value="Genomic_DNA"/>
</dbReference>
<evidence type="ECO:0000256" key="1">
    <source>
        <dbReference type="ARBA" id="ARBA00006964"/>
    </source>
</evidence>
<dbReference type="Gene3D" id="3.40.1390.30">
    <property type="entry name" value="NIF3 (NGG1p interacting factor 3)-like"/>
    <property type="match status" value="2"/>
</dbReference>
<feature type="binding site" evidence="4">
    <location>
        <position position="105"/>
    </location>
    <ligand>
        <name>a divalent metal cation</name>
        <dbReference type="ChEBI" id="CHEBI:60240"/>
        <label>1</label>
    </ligand>
</feature>
<dbReference type="Pfam" id="PF01784">
    <property type="entry name" value="DUF34_NIF3"/>
    <property type="match status" value="1"/>
</dbReference>
<feature type="binding site" evidence="4">
    <location>
        <position position="66"/>
    </location>
    <ligand>
        <name>a divalent metal cation</name>
        <dbReference type="ChEBI" id="CHEBI:60240"/>
        <label>1</label>
    </ligand>
</feature>
<comment type="caution">
    <text evidence="5">The sequence shown here is derived from an EMBL/GenBank/DDBJ whole genome shotgun (WGS) entry which is preliminary data.</text>
</comment>
<proteinExistence type="inferred from homology"/>
<evidence type="ECO:0000313" key="5">
    <source>
        <dbReference type="EMBL" id="KGM98978.1"/>
    </source>
</evidence>
<dbReference type="PANTHER" id="PTHR13799">
    <property type="entry name" value="NGG1 INTERACTING FACTOR 3"/>
    <property type="match status" value="1"/>
</dbReference>
<evidence type="ECO:0000256" key="4">
    <source>
        <dbReference type="PIRSR" id="PIRSR602678-1"/>
    </source>
</evidence>
<reference evidence="5 6" key="1">
    <citation type="submission" date="2014-01" db="EMBL/GenBank/DDBJ databases">
        <title>Plasmidome dynamics in the species complex Clostridium novyi sensu lato converts strains of independent lineages into distinctly different pathogens.</title>
        <authorList>
            <person name="Skarin H."/>
            <person name="Segerman B."/>
        </authorList>
    </citation>
    <scope>NUCLEOTIDE SEQUENCE [LARGE SCALE GENOMIC DNA]</scope>
    <source>
        <strain evidence="5 6">DC5</strain>
    </source>
</reference>
<keyword evidence="3 4" id="KW-0479">Metal-binding</keyword>
<evidence type="ECO:0000313" key="6">
    <source>
        <dbReference type="Proteomes" id="UP000030014"/>
    </source>
</evidence>
<dbReference type="InterPro" id="IPR036069">
    <property type="entry name" value="DUF34/NIF3_sf"/>
</dbReference>
<sequence length="271" mass="30105">MSLKVVDVKNVIENFAPVKLKLSYDNVGLMVGELDKEVGSILVALDCTLDVIEEAKRKKCNLIFTHHPLLYKKPSSVTSETLVGKKILELIKGNINLYSAHTNMDSVAGGINDTVMDMLGFEESKTIELSEGRDKNDNKSGLGRVAKLNNPVTLKELCEKVKTSLDVPFVRYAGEDDKLIQRVAVINGNGQSYFPMSKEMGADCIITGDTTYHFVSDYKEEGIGIIDAGHFPTEWLAFKNIVKILKKRLKEHGFDNEIVFSEASKDPYKLG</sequence>
<dbReference type="GO" id="GO:0046872">
    <property type="term" value="F:metal ion binding"/>
    <property type="evidence" value="ECO:0007669"/>
    <property type="project" value="UniProtKB-KW"/>
</dbReference>
<dbReference type="FunFam" id="3.40.1390.30:FF:000001">
    <property type="entry name" value="GTP cyclohydrolase 1 type 2"/>
    <property type="match status" value="1"/>
</dbReference>
<evidence type="ECO:0000256" key="2">
    <source>
        <dbReference type="ARBA" id="ARBA00022112"/>
    </source>
</evidence>
<evidence type="ECO:0000256" key="3">
    <source>
        <dbReference type="ARBA" id="ARBA00022723"/>
    </source>
</evidence>
<dbReference type="SUPFAM" id="SSF102705">
    <property type="entry name" value="NIF3 (NGG1p interacting factor 3)-like"/>
    <property type="match status" value="1"/>
</dbReference>